<protein>
    <recommendedName>
        <fullName evidence="2">Cyclin N-terminal domain-containing protein</fullName>
    </recommendedName>
</protein>
<evidence type="ECO:0000259" key="2">
    <source>
        <dbReference type="Pfam" id="PF00134"/>
    </source>
</evidence>
<dbReference type="Proteomes" id="UP000276991">
    <property type="component" value="Unassembled WGS sequence"/>
</dbReference>
<organism evidence="3 4">
    <name type="scientific">Acanthocheilonema viteae</name>
    <name type="common">Filarial nematode worm</name>
    <name type="synonym">Dipetalonema viteae</name>
    <dbReference type="NCBI Taxonomy" id="6277"/>
    <lineage>
        <taxon>Eukaryota</taxon>
        <taxon>Metazoa</taxon>
        <taxon>Ecdysozoa</taxon>
        <taxon>Nematoda</taxon>
        <taxon>Chromadorea</taxon>
        <taxon>Rhabditida</taxon>
        <taxon>Spirurina</taxon>
        <taxon>Spiruromorpha</taxon>
        <taxon>Filarioidea</taxon>
        <taxon>Onchocercidae</taxon>
        <taxon>Acanthocheilonema</taxon>
    </lineage>
</organism>
<dbReference type="InterPro" id="IPR036915">
    <property type="entry name" value="Cyclin-like_sf"/>
</dbReference>
<reference evidence="3 4" key="1">
    <citation type="submission" date="2018-08" db="EMBL/GenBank/DDBJ databases">
        <authorList>
            <person name="Laetsch R D."/>
            <person name="Stevens L."/>
            <person name="Kumar S."/>
            <person name="Blaxter L. M."/>
        </authorList>
    </citation>
    <scope>NUCLEOTIDE SEQUENCE [LARGE SCALE GENOMIC DNA]</scope>
</reference>
<keyword evidence="4" id="KW-1185">Reference proteome</keyword>
<dbReference type="EMBL" id="UPTC01000234">
    <property type="protein sequence ID" value="VBB27466.1"/>
    <property type="molecule type" value="Genomic_DNA"/>
</dbReference>
<dbReference type="SUPFAM" id="SSF47954">
    <property type="entry name" value="Cyclin-like"/>
    <property type="match status" value="2"/>
</dbReference>
<dbReference type="InterPro" id="IPR006671">
    <property type="entry name" value="Cyclin_N"/>
</dbReference>
<dbReference type="CDD" id="cd20520">
    <property type="entry name" value="CYCLIN_CCNE_rpt2"/>
    <property type="match status" value="1"/>
</dbReference>
<gene>
    <name evidence="3" type="ORF">NAV_LOCUS2296</name>
</gene>
<evidence type="ECO:0000256" key="1">
    <source>
        <dbReference type="SAM" id="MobiDB-lite"/>
    </source>
</evidence>
<dbReference type="Pfam" id="PF00134">
    <property type="entry name" value="Cyclin_N"/>
    <property type="match status" value="1"/>
</dbReference>
<proteinExistence type="predicted"/>
<dbReference type="InterPro" id="IPR039361">
    <property type="entry name" value="Cyclin"/>
</dbReference>
<dbReference type="OrthoDB" id="5590282at2759"/>
<dbReference type="PANTHER" id="PTHR10177">
    <property type="entry name" value="CYCLINS"/>
    <property type="match status" value="1"/>
</dbReference>
<dbReference type="AlphaFoldDB" id="A0A498S2D8"/>
<dbReference type="STRING" id="6277.A0A498S2D8"/>
<sequence length="647" mass="74771">MNAGFYPESSASAPNVSFYNDPSNFLSCGCLGSPKQVWHSLCESREKDNGRRSKNWKKLEVKGVRSRVTTLLAMIQLCEHMKYRRETYHRAIDIFDRIMAVFDFEAMNKSEIIFTGIFAVFIASKVEERKKNHWRNIADYIRQVSPCERMESESMLDLEMKIVTNINWSFRAITALEWAKIYAHMMRVYTIYKRIRNLTLTYQSTPTKKRTKVTCGAADDEEVDLFTWAQLDDLVIGEPSMPVHLCNRIAIAQVLDLCMIDLCNFNFTYRQLGAAACVSVLGFDYEIALRITGLKMKDLRPAIDFVNSHRRIYMKYVHEEGANIAPPREDELLQCFKGLDEDEEIEVVGIKHEAPKISESTQTLLKWVPEIEVLASQLKKASHRTPKISEITDEVWESTAEMSEGQGSSNASAKLKKKPSIFVSDSEVSLLEINVNSPNFREISMVANIPEQQRLRILSPDGRSKREIRKPAYTILKKKPSHVILKKKEQFPSTSSTAIKIPFHSPPPPKEPKYRKIIEMECGCGCEKRSILNDMNELEKMISSFTYHKRKGKTMGKIFITKRNQQGEIKVRREIPIPHPTEALEKQMARYYTQSFPLETQKTKRVIKYLQRFWMEYENHQLCRGRHSHSVPRQSGRTSANQRRKSG</sequence>
<name>A0A498S2D8_ACAVI</name>
<feature type="compositionally biased region" description="Polar residues" evidence="1">
    <location>
        <begin position="631"/>
        <end position="641"/>
    </location>
</feature>
<evidence type="ECO:0000313" key="4">
    <source>
        <dbReference type="Proteomes" id="UP000276991"/>
    </source>
</evidence>
<accession>A0A498S2D8</accession>
<dbReference type="Gene3D" id="1.10.472.10">
    <property type="entry name" value="Cyclin-like"/>
    <property type="match status" value="2"/>
</dbReference>
<feature type="domain" description="Cyclin N-terminal" evidence="2">
    <location>
        <begin position="65"/>
        <end position="169"/>
    </location>
</feature>
<evidence type="ECO:0000313" key="3">
    <source>
        <dbReference type="EMBL" id="VBB27466.1"/>
    </source>
</evidence>
<feature type="region of interest" description="Disordered" evidence="1">
    <location>
        <begin position="625"/>
        <end position="647"/>
    </location>
</feature>